<gene>
    <name evidence="1" type="ORF">METZ01_LOCUS476069</name>
</gene>
<dbReference type="EMBL" id="UINC01203110">
    <property type="protein sequence ID" value="SVE23215.1"/>
    <property type="molecule type" value="Genomic_DNA"/>
</dbReference>
<proteinExistence type="predicted"/>
<organism evidence="1">
    <name type="scientific">marine metagenome</name>
    <dbReference type="NCBI Taxonomy" id="408172"/>
    <lineage>
        <taxon>unclassified sequences</taxon>
        <taxon>metagenomes</taxon>
        <taxon>ecological metagenomes</taxon>
    </lineage>
</organism>
<protein>
    <submittedName>
        <fullName evidence="1">Uncharacterized protein</fullName>
    </submittedName>
</protein>
<reference evidence="1" key="1">
    <citation type="submission" date="2018-05" db="EMBL/GenBank/DDBJ databases">
        <authorList>
            <person name="Lanie J.A."/>
            <person name="Ng W.-L."/>
            <person name="Kazmierczak K.M."/>
            <person name="Andrzejewski T.M."/>
            <person name="Davidsen T.M."/>
            <person name="Wayne K.J."/>
            <person name="Tettelin H."/>
            <person name="Glass J.I."/>
            <person name="Rusch D."/>
            <person name="Podicherti R."/>
            <person name="Tsui H.-C.T."/>
            <person name="Winkler M.E."/>
        </authorList>
    </citation>
    <scope>NUCLEOTIDE SEQUENCE</scope>
</reference>
<evidence type="ECO:0000313" key="1">
    <source>
        <dbReference type="EMBL" id="SVE23215.1"/>
    </source>
</evidence>
<dbReference type="AlphaFoldDB" id="A0A383BVD4"/>
<feature type="non-terminal residue" evidence="1">
    <location>
        <position position="1"/>
    </location>
</feature>
<sequence length="45" mass="4998">GRIEIPLVVAETIAEDVDTPVAMIEVTPTFERMEVTVVWLNEKGV</sequence>
<accession>A0A383BVD4</accession>
<name>A0A383BVD4_9ZZZZ</name>